<dbReference type="Pfam" id="PF02201">
    <property type="entry name" value="SWIB"/>
    <property type="match status" value="2"/>
</dbReference>
<dbReference type="PROSITE" id="PS51925">
    <property type="entry name" value="SWIB_MDM2"/>
    <property type="match status" value="2"/>
</dbReference>
<feature type="compositionally biased region" description="Basic residues" evidence="1">
    <location>
        <begin position="66"/>
        <end position="75"/>
    </location>
</feature>
<dbReference type="PANTHER" id="PTHR13844">
    <property type="entry name" value="SWI/SNF-RELATED MATRIX-ASSOCIATED ACTIN-DEPENDENT REGULATOR OF CHROMATIN SUBFAMILY D"/>
    <property type="match status" value="1"/>
</dbReference>
<feature type="compositionally biased region" description="Pro residues" evidence="1">
    <location>
        <begin position="76"/>
        <end position="86"/>
    </location>
</feature>
<dbReference type="InterPro" id="IPR019835">
    <property type="entry name" value="SWIB_domain"/>
</dbReference>
<feature type="domain" description="DM2" evidence="2">
    <location>
        <begin position="151"/>
        <end position="228"/>
    </location>
</feature>
<dbReference type="GeneID" id="111010586"/>
<dbReference type="RefSeq" id="XP_022139748.1">
    <property type="nucleotide sequence ID" value="XM_022284056.1"/>
</dbReference>
<dbReference type="InterPro" id="IPR003121">
    <property type="entry name" value="SWIB_MDM2_domain"/>
</dbReference>
<keyword evidence="3" id="KW-1185">Reference proteome</keyword>
<dbReference type="Proteomes" id="UP000504603">
    <property type="component" value="Unplaced"/>
</dbReference>
<dbReference type="SUPFAM" id="SSF47592">
    <property type="entry name" value="SWIB/MDM2 domain"/>
    <property type="match status" value="2"/>
</dbReference>
<gene>
    <name evidence="4" type="primary">LOC111010586</name>
</gene>
<protein>
    <submittedName>
        <fullName evidence="4">Uncharacterized protein LOC111010586</fullName>
    </submittedName>
</protein>
<accession>A0A6J1CGF4</accession>
<name>A0A6J1CGF4_MOMCH</name>
<organism evidence="3 4">
    <name type="scientific">Momordica charantia</name>
    <name type="common">Bitter gourd</name>
    <name type="synonym">Balsam pear</name>
    <dbReference type="NCBI Taxonomy" id="3673"/>
    <lineage>
        <taxon>Eukaryota</taxon>
        <taxon>Viridiplantae</taxon>
        <taxon>Streptophyta</taxon>
        <taxon>Embryophyta</taxon>
        <taxon>Tracheophyta</taxon>
        <taxon>Spermatophyta</taxon>
        <taxon>Magnoliopsida</taxon>
        <taxon>eudicotyledons</taxon>
        <taxon>Gunneridae</taxon>
        <taxon>Pentapetalae</taxon>
        <taxon>rosids</taxon>
        <taxon>fabids</taxon>
        <taxon>Cucurbitales</taxon>
        <taxon>Cucurbitaceae</taxon>
        <taxon>Momordiceae</taxon>
        <taxon>Momordica</taxon>
    </lineage>
</organism>
<dbReference type="SMART" id="SM00151">
    <property type="entry name" value="SWIB"/>
    <property type="match status" value="2"/>
</dbReference>
<dbReference type="CDD" id="cd10567">
    <property type="entry name" value="SWIB-MDM2_like"/>
    <property type="match status" value="2"/>
</dbReference>
<dbReference type="InterPro" id="IPR036885">
    <property type="entry name" value="SWIB_MDM2_dom_sf"/>
</dbReference>
<reference evidence="4" key="1">
    <citation type="submission" date="2025-08" db="UniProtKB">
        <authorList>
            <consortium name="RefSeq"/>
        </authorList>
    </citation>
    <scope>IDENTIFICATION</scope>
    <source>
        <strain evidence="4">OHB3-1</strain>
    </source>
</reference>
<feature type="domain" description="DM2" evidence="2">
    <location>
        <begin position="256"/>
        <end position="335"/>
    </location>
</feature>
<dbReference type="OrthoDB" id="10251073at2759"/>
<evidence type="ECO:0000313" key="4">
    <source>
        <dbReference type="RefSeq" id="XP_022139748.1"/>
    </source>
</evidence>
<evidence type="ECO:0000256" key="1">
    <source>
        <dbReference type="SAM" id="MobiDB-lite"/>
    </source>
</evidence>
<feature type="region of interest" description="Disordered" evidence="1">
    <location>
        <begin position="66"/>
        <end position="155"/>
    </location>
</feature>
<dbReference type="Gene3D" id="1.10.245.10">
    <property type="entry name" value="SWIB/MDM2 domain"/>
    <property type="match status" value="2"/>
</dbReference>
<evidence type="ECO:0000259" key="2">
    <source>
        <dbReference type="PROSITE" id="PS51925"/>
    </source>
</evidence>
<feature type="compositionally biased region" description="Polar residues" evidence="1">
    <location>
        <begin position="92"/>
        <end position="110"/>
    </location>
</feature>
<evidence type="ECO:0000313" key="3">
    <source>
        <dbReference type="Proteomes" id="UP000504603"/>
    </source>
</evidence>
<dbReference type="AlphaFoldDB" id="A0A6J1CGF4"/>
<sequence>MVTDQELSQAIQCLLRDSASAANPSAFSSLNAVVQELETKLGLDLSHKVDFIHAQIQFLLRSHPLHPQHHHRHHQPPPPQPPPPPQKDLFTLHQTPNFQSAPSPTSSAFHTFTAQPPPPKPDTAVAPTLAPSDPPKESTQTKTKRRGGPGGLNKLCGVSPELQAIVGQPELPRTEIVKQLWAYIRKNNLQDPSNKRKIICNDELRLVFETDCTDMFKMNKLLAKHIIPLEPTKPSSSKKARVENESGIGVKGAESSICPSVIISEALAKFFGVDGREMLQTEVLRRIWEYIKVNHLEDPLNPMAVLCDAKLQELFGCESISALGIPEVLGRHHIFRRS</sequence>
<dbReference type="KEGG" id="mcha:111010586"/>
<proteinExistence type="predicted"/>